<dbReference type="EMBL" id="CP021434">
    <property type="protein sequence ID" value="ARU59991.1"/>
    <property type="molecule type" value="Genomic_DNA"/>
</dbReference>
<dbReference type="GO" id="GO:0000155">
    <property type="term" value="F:phosphorelay sensor kinase activity"/>
    <property type="evidence" value="ECO:0007669"/>
    <property type="project" value="InterPro"/>
</dbReference>
<dbReference type="EC" id="2.7.13.3" evidence="3"/>
<evidence type="ECO:0000256" key="3">
    <source>
        <dbReference type="ARBA" id="ARBA00012438"/>
    </source>
</evidence>
<keyword evidence="4" id="KW-0597">Phosphoprotein</keyword>
<keyword evidence="5" id="KW-0808">Transferase</keyword>
<feature type="domain" description="Histidine kinase" evidence="11">
    <location>
        <begin position="121"/>
        <end position="335"/>
    </location>
</feature>
<proteinExistence type="predicted"/>
<evidence type="ECO:0000313" key="13">
    <source>
        <dbReference type="Proteomes" id="UP000195437"/>
    </source>
</evidence>
<dbReference type="Pfam" id="PF00512">
    <property type="entry name" value="HisKA"/>
    <property type="match status" value="1"/>
</dbReference>
<dbReference type="GO" id="GO:0005524">
    <property type="term" value="F:ATP binding"/>
    <property type="evidence" value="ECO:0007669"/>
    <property type="project" value="UniProtKB-KW"/>
</dbReference>
<dbReference type="Proteomes" id="UP000195437">
    <property type="component" value="Chromosome"/>
</dbReference>
<dbReference type="InterPro" id="IPR036890">
    <property type="entry name" value="HATPase_C_sf"/>
</dbReference>
<accession>A0A1Y0IHL3</accession>
<evidence type="ECO:0000256" key="4">
    <source>
        <dbReference type="ARBA" id="ARBA00022553"/>
    </source>
</evidence>
<feature type="transmembrane region" description="Helical" evidence="10">
    <location>
        <begin position="39"/>
        <end position="61"/>
    </location>
</feature>
<keyword evidence="10" id="KW-1133">Transmembrane helix</keyword>
<dbReference type="CDD" id="cd00075">
    <property type="entry name" value="HATPase"/>
    <property type="match status" value="1"/>
</dbReference>
<dbReference type="KEGG" id="tum:CBW65_02120"/>
<keyword evidence="6" id="KW-0547">Nucleotide-binding</keyword>
<dbReference type="InterPro" id="IPR036097">
    <property type="entry name" value="HisK_dim/P_sf"/>
</dbReference>
<keyword evidence="10" id="KW-0472">Membrane</keyword>
<reference evidence="13" key="1">
    <citation type="submission" date="2017-05" db="EMBL/GenBank/DDBJ databases">
        <authorList>
            <person name="Sung H."/>
        </authorList>
    </citation>
    <scope>NUCLEOTIDE SEQUENCE [LARGE SCALE GENOMIC DNA]</scope>
    <source>
        <strain evidence="13">AR23208</strain>
    </source>
</reference>
<organism evidence="12 13">
    <name type="scientific">Tumebacillus avium</name>
    <dbReference type="NCBI Taxonomy" id="1903704"/>
    <lineage>
        <taxon>Bacteria</taxon>
        <taxon>Bacillati</taxon>
        <taxon>Bacillota</taxon>
        <taxon>Bacilli</taxon>
        <taxon>Bacillales</taxon>
        <taxon>Alicyclobacillaceae</taxon>
        <taxon>Tumebacillus</taxon>
    </lineage>
</organism>
<evidence type="ECO:0000256" key="1">
    <source>
        <dbReference type="ARBA" id="ARBA00000085"/>
    </source>
</evidence>
<evidence type="ECO:0000313" key="12">
    <source>
        <dbReference type="EMBL" id="ARU59991.1"/>
    </source>
</evidence>
<evidence type="ECO:0000256" key="7">
    <source>
        <dbReference type="ARBA" id="ARBA00022777"/>
    </source>
</evidence>
<dbReference type="SUPFAM" id="SSF55874">
    <property type="entry name" value="ATPase domain of HSP90 chaperone/DNA topoisomerase II/histidine kinase"/>
    <property type="match status" value="1"/>
</dbReference>
<dbReference type="Gene3D" id="3.30.565.10">
    <property type="entry name" value="Histidine kinase-like ATPase, C-terminal domain"/>
    <property type="match status" value="1"/>
</dbReference>
<keyword evidence="9" id="KW-0902">Two-component regulatory system</keyword>
<dbReference type="PRINTS" id="PR00344">
    <property type="entry name" value="BCTRLSENSOR"/>
</dbReference>
<keyword evidence="13" id="KW-1185">Reference proteome</keyword>
<comment type="subcellular location">
    <subcellularLocation>
        <location evidence="2">Cell membrane</location>
        <topology evidence="2">Multi-pass membrane protein</topology>
    </subcellularLocation>
</comment>
<dbReference type="CDD" id="cd00082">
    <property type="entry name" value="HisKA"/>
    <property type="match status" value="1"/>
</dbReference>
<evidence type="ECO:0000256" key="8">
    <source>
        <dbReference type="ARBA" id="ARBA00022840"/>
    </source>
</evidence>
<dbReference type="FunFam" id="3.30.565.10:FF:000006">
    <property type="entry name" value="Sensor histidine kinase WalK"/>
    <property type="match status" value="1"/>
</dbReference>
<keyword evidence="10" id="KW-0812">Transmembrane</keyword>
<dbReference type="AlphaFoldDB" id="A0A1Y0IHL3"/>
<dbReference type="SMART" id="SM00387">
    <property type="entry name" value="HATPase_c"/>
    <property type="match status" value="1"/>
</dbReference>
<dbReference type="OrthoDB" id="9813151at2"/>
<gene>
    <name evidence="12" type="ORF">CBW65_02120</name>
</gene>
<dbReference type="SMART" id="SM00388">
    <property type="entry name" value="HisKA"/>
    <property type="match status" value="1"/>
</dbReference>
<evidence type="ECO:0000256" key="9">
    <source>
        <dbReference type="ARBA" id="ARBA00023012"/>
    </source>
</evidence>
<dbReference type="InterPro" id="IPR005467">
    <property type="entry name" value="His_kinase_dom"/>
</dbReference>
<dbReference type="InterPro" id="IPR003594">
    <property type="entry name" value="HATPase_dom"/>
</dbReference>
<name>A0A1Y0IHL3_9BACL</name>
<dbReference type="PANTHER" id="PTHR43711:SF1">
    <property type="entry name" value="HISTIDINE KINASE 1"/>
    <property type="match status" value="1"/>
</dbReference>
<dbReference type="PROSITE" id="PS50109">
    <property type="entry name" value="HIS_KIN"/>
    <property type="match status" value="1"/>
</dbReference>
<dbReference type="InterPro" id="IPR050736">
    <property type="entry name" value="Sensor_HK_Regulatory"/>
</dbReference>
<sequence>MRLRKKLMQAYGALFTAGVLAAVWLGYGAGQAANGGKDLLFVLVLVLWMFGITGVYLLALWSACPVEALAEQAEGKRAAQEVRDGWKADGLAELAPVAELLSSMELELSRGSHSRDQLVADVAHELRTPLAILRGQLESMLEGKVELATEQLLPMLDETARLTRLVQDLQQLSLAKAGALPLQRTWVPFVELLQEITGVLELEAELKGTTLDVSGYAQEEVYCDRARIKQVLINLIGNAIRYTPEGGRVDVRVRRGQGKLHVAVRDNGPGIPPENLPYLFERFYRVEGSRSRQSGGMGLGLAIAKEFAVAHGGSLIVKSELGEGTTFTLTLPLFPAS</sequence>
<protein>
    <recommendedName>
        <fullName evidence="3">histidine kinase</fullName>
        <ecNumber evidence="3">2.7.13.3</ecNumber>
    </recommendedName>
</protein>
<evidence type="ECO:0000256" key="6">
    <source>
        <dbReference type="ARBA" id="ARBA00022741"/>
    </source>
</evidence>
<dbReference type="Pfam" id="PF02518">
    <property type="entry name" value="HATPase_c"/>
    <property type="match status" value="1"/>
</dbReference>
<keyword evidence="7" id="KW-0418">Kinase</keyword>
<comment type="catalytic activity">
    <reaction evidence="1">
        <text>ATP + protein L-histidine = ADP + protein N-phospho-L-histidine.</text>
        <dbReference type="EC" id="2.7.13.3"/>
    </reaction>
</comment>
<dbReference type="InterPro" id="IPR003661">
    <property type="entry name" value="HisK_dim/P_dom"/>
</dbReference>
<dbReference type="PANTHER" id="PTHR43711">
    <property type="entry name" value="TWO-COMPONENT HISTIDINE KINASE"/>
    <property type="match status" value="1"/>
</dbReference>
<evidence type="ECO:0000256" key="10">
    <source>
        <dbReference type="SAM" id="Phobius"/>
    </source>
</evidence>
<dbReference type="GO" id="GO:0005886">
    <property type="term" value="C:plasma membrane"/>
    <property type="evidence" value="ECO:0007669"/>
    <property type="project" value="UniProtKB-SubCell"/>
</dbReference>
<dbReference type="Gene3D" id="1.10.287.130">
    <property type="match status" value="1"/>
</dbReference>
<evidence type="ECO:0000256" key="2">
    <source>
        <dbReference type="ARBA" id="ARBA00004651"/>
    </source>
</evidence>
<dbReference type="RefSeq" id="WP_087455379.1">
    <property type="nucleotide sequence ID" value="NZ_CP021434.1"/>
</dbReference>
<dbReference type="InterPro" id="IPR004358">
    <property type="entry name" value="Sig_transdc_His_kin-like_C"/>
</dbReference>
<feature type="transmembrane region" description="Helical" evidence="10">
    <location>
        <begin position="7"/>
        <end position="27"/>
    </location>
</feature>
<evidence type="ECO:0000256" key="5">
    <source>
        <dbReference type="ARBA" id="ARBA00022679"/>
    </source>
</evidence>
<dbReference type="SUPFAM" id="SSF47384">
    <property type="entry name" value="Homodimeric domain of signal transducing histidine kinase"/>
    <property type="match status" value="1"/>
</dbReference>
<keyword evidence="8" id="KW-0067">ATP-binding</keyword>
<evidence type="ECO:0000259" key="11">
    <source>
        <dbReference type="PROSITE" id="PS50109"/>
    </source>
</evidence>